<keyword evidence="1" id="KW-1133">Transmembrane helix</keyword>
<dbReference type="Proteomes" id="UP000609879">
    <property type="component" value="Unassembled WGS sequence"/>
</dbReference>
<organism evidence="2 3">
    <name type="scientific">Paractinoplanes deccanensis</name>
    <dbReference type="NCBI Taxonomy" id="113561"/>
    <lineage>
        <taxon>Bacteria</taxon>
        <taxon>Bacillati</taxon>
        <taxon>Actinomycetota</taxon>
        <taxon>Actinomycetes</taxon>
        <taxon>Micromonosporales</taxon>
        <taxon>Micromonosporaceae</taxon>
        <taxon>Paractinoplanes</taxon>
    </lineage>
</organism>
<dbReference type="EMBL" id="BOMI01000003">
    <property type="protein sequence ID" value="GID71666.1"/>
    <property type="molecule type" value="Genomic_DNA"/>
</dbReference>
<keyword evidence="3" id="KW-1185">Reference proteome</keyword>
<reference evidence="2 3" key="1">
    <citation type="submission" date="2021-01" db="EMBL/GenBank/DDBJ databases">
        <title>Whole genome shotgun sequence of Actinoplanes deccanensis NBRC 13994.</title>
        <authorList>
            <person name="Komaki H."/>
            <person name="Tamura T."/>
        </authorList>
    </citation>
    <scope>NUCLEOTIDE SEQUENCE [LARGE SCALE GENOMIC DNA]</scope>
    <source>
        <strain evidence="2 3">NBRC 13994</strain>
    </source>
</reference>
<keyword evidence="1" id="KW-0812">Transmembrane</keyword>
<accession>A0ABQ3XV94</accession>
<protein>
    <submittedName>
        <fullName evidence="2">Uncharacterized protein</fullName>
    </submittedName>
</protein>
<keyword evidence="1" id="KW-0472">Membrane</keyword>
<evidence type="ECO:0000313" key="3">
    <source>
        <dbReference type="Proteomes" id="UP000609879"/>
    </source>
</evidence>
<evidence type="ECO:0000313" key="2">
    <source>
        <dbReference type="EMBL" id="GID71666.1"/>
    </source>
</evidence>
<sequence>MPTNPRTHRRARTANPRHAVAVLAAAAIGAIEVSCRLSISVLTPAVRILVIVIIASLVIALYHDLSPAVVALLVVAAAIGDVDMARRLTQPRDPRSFRTV</sequence>
<comment type="caution">
    <text evidence="2">The sequence shown here is derived from an EMBL/GenBank/DDBJ whole genome shotgun (WGS) entry which is preliminary data.</text>
</comment>
<evidence type="ECO:0000256" key="1">
    <source>
        <dbReference type="SAM" id="Phobius"/>
    </source>
</evidence>
<feature type="transmembrane region" description="Helical" evidence="1">
    <location>
        <begin position="46"/>
        <end position="62"/>
    </location>
</feature>
<gene>
    <name evidence="2" type="ORF">Ade02nite_03070</name>
</gene>
<proteinExistence type="predicted"/>
<name>A0ABQ3XV94_9ACTN</name>
<feature type="transmembrane region" description="Helical" evidence="1">
    <location>
        <begin position="20"/>
        <end position="39"/>
    </location>
</feature>